<dbReference type="AlphaFoldDB" id="A0AAN9MUQ2"/>
<proteinExistence type="predicted"/>
<dbReference type="Proteomes" id="UP001367508">
    <property type="component" value="Unassembled WGS sequence"/>
</dbReference>
<dbReference type="PANTHER" id="PTHR23019:SF0">
    <property type="entry name" value="NUCLEAR PORE MEMBRANE GLYCOPROTEIN 210"/>
    <property type="match status" value="1"/>
</dbReference>
<feature type="domain" description="NUP210 Ig-like" evidence="1">
    <location>
        <begin position="18"/>
        <end position="97"/>
    </location>
</feature>
<protein>
    <recommendedName>
        <fullName evidence="1">NUP210 Ig-like domain-containing protein</fullName>
    </recommendedName>
</protein>
<dbReference type="InterPro" id="IPR045197">
    <property type="entry name" value="NUP210-like"/>
</dbReference>
<evidence type="ECO:0000313" key="2">
    <source>
        <dbReference type="EMBL" id="KAK7361365.1"/>
    </source>
</evidence>
<organism evidence="2 3">
    <name type="scientific">Canavalia gladiata</name>
    <name type="common">Sword bean</name>
    <name type="synonym">Dolichos gladiatus</name>
    <dbReference type="NCBI Taxonomy" id="3824"/>
    <lineage>
        <taxon>Eukaryota</taxon>
        <taxon>Viridiplantae</taxon>
        <taxon>Streptophyta</taxon>
        <taxon>Embryophyta</taxon>
        <taxon>Tracheophyta</taxon>
        <taxon>Spermatophyta</taxon>
        <taxon>Magnoliopsida</taxon>
        <taxon>eudicotyledons</taxon>
        <taxon>Gunneridae</taxon>
        <taxon>Pentapetalae</taxon>
        <taxon>rosids</taxon>
        <taxon>fabids</taxon>
        <taxon>Fabales</taxon>
        <taxon>Fabaceae</taxon>
        <taxon>Papilionoideae</taxon>
        <taxon>50 kb inversion clade</taxon>
        <taxon>NPAAA clade</taxon>
        <taxon>indigoferoid/millettioid clade</taxon>
        <taxon>Phaseoleae</taxon>
        <taxon>Canavalia</taxon>
    </lineage>
</organism>
<dbReference type="InterPro" id="IPR055096">
    <property type="entry name" value="Ig_NUP210_1st"/>
</dbReference>
<reference evidence="2 3" key="1">
    <citation type="submission" date="2024-01" db="EMBL/GenBank/DDBJ databases">
        <title>The genomes of 5 underutilized Papilionoideae crops provide insights into root nodulation and disease resistanc.</title>
        <authorList>
            <person name="Jiang F."/>
        </authorList>
    </citation>
    <scope>NUCLEOTIDE SEQUENCE [LARGE SCALE GENOMIC DNA]</scope>
    <source>
        <strain evidence="2">LVBAO_FW01</strain>
        <tissue evidence="2">Leaves</tissue>
    </source>
</reference>
<comment type="caution">
    <text evidence="2">The sequence shown here is derived from an EMBL/GenBank/DDBJ whole genome shotgun (WGS) entry which is preliminary data.</text>
</comment>
<evidence type="ECO:0000313" key="3">
    <source>
        <dbReference type="Proteomes" id="UP001367508"/>
    </source>
</evidence>
<dbReference type="PANTHER" id="PTHR23019">
    <property type="entry name" value="NUCLEAR PORE MEMBRANE GLYCOPROTEIN GP210-RELATED"/>
    <property type="match status" value="1"/>
</dbReference>
<dbReference type="EMBL" id="JAYMYQ010000001">
    <property type="protein sequence ID" value="KAK7361365.1"/>
    <property type="molecule type" value="Genomic_DNA"/>
</dbReference>
<sequence>MMHTASPYVVSGLHIIVVNILLPPKTNFPIEYRLQRSDGCFKWSWDHHDVMSVVPEYNLSSKCSTSARLQLIAPYSGRKETSIYATDVQTGTVVRCKAFDNEENVFSSLVGLQFKWTLMPEANGLPHHHWSILNTSVTQVGSKTWLEYAWNLGITTVIVKDTGAAGYVQVSSLNVVLPTSLCLYISPLSSSGDLVEGIKSIPLMIHWYVVSGRQYLIQIKVFVHDHDAQEIYITENDNVKIDDNESDYWKAVWISNDIVVKHGWWNSQILKAYSPGKLIASLSYLGGADDKKEMITVVQEVMVCDQVKFSLGSDTSIIVNATQELSYLETVPSNQLHSSIDHLPCSSRSPLPCIDGFSYQ</sequence>
<evidence type="ECO:0000259" key="1">
    <source>
        <dbReference type="Pfam" id="PF22967"/>
    </source>
</evidence>
<dbReference type="Pfam" id="PF22967">
    <property type="entry name" value="Ig_NUP210_1st"/>
    <property type="match status" value="1"/>
</dbReference>
<gene>
    <name evidence="2" type="ORF">VNO77_03419</name>
</gene>
<name>A0AAN9MUQ2_CANGL</name>
<keyword evidence="3" id="KW-1185">Reference proteome</keyword>
<accession>A0AAN9MUQ2</accession>